<sequence>MTKDRSKSVPRGRKLLSYIRSNLLSSSALIRGPFGDRRVVYCDFTASGLSLKFFEEFITNEVLPEYANVHSFLAGMSCQTTSFRNDAKAIIKDAVNATDSDALIFVGSGTTGAIHKLIHNINLSEPPIVFVGPFEHHSNLLPWRHLAQKVIRLKTNTDGGVSMTYLEEALKAESKTAKKLGCRMLVCLSAASNVTGILVDTNAASSLVHRYGGIIFWDYATAAPYVEMNMNPAPKNGAENAYKDAIFFSVHKFVGGPQTPGILVAKKKLFEAGEQFPFQSGGGTVNFVRREHTSYFKEVEVREEGGTPAIIESIRAGMVIQLKEAIGSKLIQKREEELVRLAWTKFSQCPNLVILGGSKAKRIAIFSFLVRHTREGLVKVNSSKQRMHGPSGEEIKDDNCLFIHHDFICSLLNDLFGIQSRSGCACAGPYALDLLGINEELAISYEDTLISNPGFTRINLPFFYPDEEIDFIIESIIFVAKYSWTFLPFYELNQKTGQWRYCNDKRSDMGKHLSNITYDHGVMRWKKPAQKSAGPVPLTLRECLSMAASLQQSLESVLRQSTCSVTNEKIDRYWMRSKANYLRWFLLASEAAADARGLPRPVPQYPNTGSPWHPGCIERCFCPDLAKRDNESLSRLCKYTSAKVASAVTNEKCVYPNNAHKGNHFVNSSSSSDSSMESQSGTDVICVRRDGKQKRGSPNRNSRARGRASRIGRLGACERYPITFQLPRGLIRPHRTQSSSPARYVHGETGWYSPPPQLLRSTIQALRLFSMIHPGDRILVHLSGGKSSMALLHCLHAYQEILQRENPDPGGKGVFDMGAVVVALAYENYDLLPLVNYLKALGVTHYYEKQDMNHYCSHSLDLCSSLKQKVIYNVARRYGYTVLALAQNLDEMAASFLSSVFNNGSIQTMEANVELKDLNLRLIRPLAFCREKTIAEFVKTAGLPVMKTACPICEQSRVEQVRLKEILAAEENNNPHLFSSIISAISPLLHLSSQSDIVLESDTTSQTKVITWTKPEN</sequence>
<dbReference type="InterPro" id="IPR015422">
    <property type="entry name" value="PyrdxlP-dep_Trfase_small"/>
</dbReference>
<keyword evidence="5" id="KW-1185">Reference proteome</keyword>
<dbReference type="PANTHER" id="PTHR43686:SF1">
    <property type="entry name" value="AMINOTRAN_5 DOMAIN-CONTAINING PROTEIN"/>
    <property type="match status" value="1"/>
</dbReference>
<dbReference type="RefSeq" id="XP_024354741.1">
    <property type="nucleotide sequence ID" value="XM_024490876.1"/>
</dbReference>
<dbReference type="Proteomes" id="UP000019149">
    <property type="component" value="Unassembled WGS sequence"/>
</dbReference>
<feature type="domain" description="Aminotransferase class V" evidence="2">
    <location>
        <begin position="58"/>
        <end position="373"/>
    </location>
</feature>
<dbReference type="EMBL" id="APAU02000006">
    <property type="protein sequence ID" value="EUB63545.1"/>
    <property type="molecule type" value="Genomic_DNA"/>
</dbReference>
<dbReference type="InterPro" id="IPR000192">
    <property type="entry name" value="Aminotrans_V_dom"/>
</dbReference>
<feature type="region of interest" description="Disordered" evidence="1">
    <location>
        <begin position="665"/>
        <end position="708"/>
    </location>
</feature>
<dbReference type="InterPro" id="IPR015424">
    <property type="entry name" value="PyrdxlP-dep_Trfase"/>
</dbReference>
<dbReference type="Pfam" id="PF01171">
    <property type="entry name" value="ATP_bind_3"/>
    <property type="match status" value="1"/>
</dbReference>
<dbReference type="CTD" id="36337342"/>
<evidence type="ECO:0000313" key="4">
    <source>
        <dbReference type="EMBL" id="EUB63545.1"/>
    </source>
</evidence>
<dbReference type="Gene3D" id="3.90.1150.10">
    <property type="entry name" value="Aspartate Aminotransferase, domain 1"/>
    <property type="match status" value="1"/>
</dbReference>
<dbReference type="STRING" id="6210.W6UPI7"/>
<feature type="compositionally biased region" description="Basic residues" evidence="1">
    <location>
        <begin position="691"/>
        <end position="708"/>
    </location>
</feature>
<dbReference type="PANTHER" id="PTHR43686">
    <property type="entry name" value="SULFURTRANSFERASE-RELATED"/>
    <property type="match status" value="1"/>
</dbReference>
<dbReference type="SUPFAM" id="SSF53383">
    <property type="entry name" value="PLP-dependent transferases"/>
    <property type="match status" value="1"/>
</dbReference>
<dbReference type="GeneID" id="36337342"/>
<protein>
    <submittedName>
        <fullName evidence="4">Cysteine desulfurase</fullName>
    </submittedName>
</protein>
<feature type="compositionally biased region" description="Low complexity" evidence="1">
    <location>
        <begin position="668"/>
        <end position="680"/>
    </location>
</feature>
<dbReference type="Gene3D" id="3.40.640.10">
    <property type="entry name" value="Type I PLP-dependent aspartate aminotransferase-like (Major domain)"/>
    <property type="match status" value="1"/>
</dbReference>
<evidence type="ECO:0000259" key="3">
    <source>
        <dbReference type="Pfam" id="PF01171"/>
    </source>
</evidence>
<dbReference type="InterPro" id="IPR015421">
    <property type="entry name" value="PyrdxlP-dep_Trfase_major"/>
</dbReference>
<name>W6UPI7_ECHGR</name>
<dbReference type="InterPro" id="IPR014729">
    <property type="entry name" value="Rossmann-like_a/b/a_fold"/>
</dbReference>
<reference evidence="4 5" key="1">
    <citation type="journal article" date="2013" name="Nat. Genet.">
        <title>The genome of the hydatid tapeworm Echinococcus granulosus.</title>
        <authorList>
            <person name="Zheng H."/>
            <person name="Zhang W."/>
            <person name="Zhang L."/>
            <person name="Zhang Z."/>
            <person name="Li J."/>
            <person name="Lu G."/>
            <person name="Zhu Y."/>
            <person name="Wang Y."/>
            <person name="Huang Y."/>
            <person name="Liu J."/>
            <person name="Kang H."/>
            <person name="Chen J."/>
            <person name="Wang L."/>
            <person name="Chen A."/>
            <person name="Yu S."/>
            <person name="Gao Z."/>
            <person name="Jin L."/>
            <person name="Gu W."/>
            <person name="Wang Z."/>
            <person name="Zhao L."/>
            <person name="Shi B."/>
            <person name="Wen H."/>
            <person name="Lin R."/>
            <person name="Jones M.K."/>
            <person name="Brejova B."/>
            <person name="Vinar T."/>
            <person name="Zhao G."/>
            <person name="McManus D.P."/>
            <person name="Chen Z."/>
            <person name="Zhou Y."/>
            <person name="Wang S."/>
        </authorList>
    </citation>
    <scope>NUCLEOTIDE SEQUENCE [LARGE SCALE GENOMIC DNA]</scope>
</reference>
<proteinExistence type="predicted"/>
<dbReference type="InterPro" id="IPR011063">
    <property type="entry name" value="TilS/TtcA_N"/>
</dbReference>
<evidence type="ECO:0000313" key="5">
    <source>
        <dbReference type="Proteomes" id="UP000019149"/>
    </source>
</evidence>
<comment type="caution">
    <text evidence="4">The sequence shown here is derived from an EMBL/GenBank/DDBJ whole genome shotgun (WGS) entry which is preliminary data.</text>
</comment>
<dbReference type="KEGG" id="egl:EGR_01627"/>
<dbReference type="SUPFAM" id="SSF52402">
    <property type="entry name" value="Adenine nucleotide alpha hydrolases-like"/>
    <property type="match status" value="1"/>
</dbReference>
<dbReference type="Pfam" id="PF00266">
    <property type="entry name" value="Aminotran_5"/>
    <property type="match status" value="1"/>
</dbReference>
<dbReference type="OrthoDB" id="420046at2759"/>
<evidence type="ECO:0000259" key="2">
    <source>
        <dbReference type="Pfam" id="PF00266"/>
    </source>
</evidence>
<accession>W6UPI7</accession>
<gene>
    <name evidence="4" type="ORF">EGR_01627</name>
</gene>
<dbReference type="OMA" id="ACERYPI"/>
<dbReference type="Gene3D" id="3.40.50.620">
    <property type="entry name" value="HUPs"/>
    <property type="match status" value="1"/>
</dbReference>
<dbReference type="AlphaFoldDB" id="W6UPI7"/>
<evidence type="ECO:0000256" key="1">
    <source>
        <dbReference type="SAM" id="MobiDB-lite"/>
    </source>
</evidence>
<feature type="domain" description="tRNA(Ile)-lysidine/2-thiocytidine synthase N-terminal" evidence="3">
    <location>
        <begin position="778"/>
        <end position="944"/>
    </location>
</feature>
<organism evidence="4 5">
    <name type="scientific">Echinococcus granulosus</name>
    <name type="common">Hydatid tapeworm</name>
    <dbReference type="NCBI Taxonomy" id="6210"/>
    <lineage>
        <taxon>Eukaryota</taxon>
        <taxon>Metazoa</taxon>
        <taxon>Spiralia</taxon>
        <taxon>Lophotrochozoa</taxon>
        <taxon>Platyhelminthes</taxon>
        <taxon>Cestoda</taxon>
        <taxon>Eucestoda</taxon>
        <taxon>Cyclophyllidea</taxon>
        <taxon>Taeniidae</taxon>
        <taxon>Echinococcus</taxon>
        <taxon>Echinococcus granulosus group</taxon>
    </lineage>
</organism>